<dbReference type="SUPFAM" id="SSF52540">
    <property type="entry name" value="P-loop containing nucleoside triphosphate hydrolases"/>
    <property type="match status" value="1"/>
</dbReference>
<name>A0A812KH51_SYMPI</name>
<feature type="repeat" description="ANK" evidence="1">
    <location>
        <begin position="235"/>
        <end position="267"/>
    </location>
</feature>
<proteinExistence type="predicted"/>
<keyword evidence="2" id="KW-0812">Transmembrane</keyword>
<organism evidence="4 5">
    <name type="scientific">Symbiodinium pilosum</name>
    <name type="common">Dinoflagellate</name>
    <dbReference type="NCBI Taxonomy" id="2952"/>
    <lineage>
        <taxon>Eukaryota</taxon>
        <taxon>Sar</taxon>
        <taxon>Alveolata</taxon>
        <taxon>Dinophyceae</taxon>
        <taxon>Suessiales</taxon>
        <taxon>Symbiodiniaceae</taxon>
        <taxon>Symbiodinium</taxon>
    </lineage>
</organism>
<evidence type="ECO:0000259" key="3">
    <source>
        <dbReference type="Pfam" id="PF01926"/>
    </source>
</evidence>
<dbReference type="PROSITE" id="PS50297">
    <property type="entry name" value="ANK_REP_REGION"/>
    <property type="match status" value="1"/>
</dbReference>
<dbReference type="EMBL" id="CAJNIZ010003625">
    <property type="protein sequence ID" value="CAE7224203.1"/>
    <property type="molecule type" value="Genomic_DNA"/>
</dbReference>
<evidence type="ECO:0000256" key="1">
    <source>
        <dbReference type="PROSITE-ProRule" id="PRU00023"/>
    </source>
</evidence>
<dbReference type="OrthoDB" id="447973at2759"/>
<keyword evidence="5" id="KW-1185">Reference proteome</keyword>
<gene>
    <name evidence="4" type="primary">nphp3</name>
    <name evidence="4" type="ORF">SPIL2461_LOCUS3083</name>
</gene>
<evidence type="ECO:0000313" key="5">
    <source>
        <dbReference type="Proteomes" id="UP000649617"/>
    </source>
</evidence>
<feature type="transmembrane region" description="Helical" evidence="2">
    <location>
        <begin position="12"/>
        <end position="33"/>
    </location>
</feature>
<dbReference type="InterPro" id="IPR036770">
    <property type="entry name" value="Ankyrin_rpt-contain_sf"/>
</dbReference>
<sequence length="330" mass="36638">MVESREYRLMSVWWVGLVWASHAWWIQLLQYLVTPSARTGKSFLISRISRLMEANRCVLVCGETGDGKSTLIRNLVGASSIKPDTSYHTMPPPVDKHLSTHDLIDMPGCGDPITQLSVRAAKILAVTTRQLSEKLVLVSQSQKQNTADRHLTESLQMKRALHGDLPHHSVAVTLHELGMLLKAKGDLEVAERHLTESLQMQRAVRGELAHQSAAVTLHELGMLFKEKDGMEADRDGGTALHLAAKLGHDKVVEALVSADPNQADRSYYTALHLATKRLAGQATDLISSLLNSFRQLRDCMRAGVGQVLLLKCGLVGLYRRQDFRPKHCLH</sequence>
<dbReference type="Gene3D" id="3.40.50.300">
    <property type="entry name" value="P-loop containing nucleotide triphosphate hydrolases"/>
    <property type="match status" value="1"/>
</dbReference>
<dbReference type="GO" id="GO:0005525">
    <property type="term" value="F:GTP binding"/>
    <property type="evidence" value="ECO:0007669"/>
    <property type="project" value="InterPro"/>
</dbReference>
<dbReference type="Gene3D" id="1.25.40.20">
    <property type="entry name" value="Ankyrin repeat-containing domain"/>
    <property type="match status" value="1"/>
</dbReference>
<dbReference type="InterPro" id="IPR027417">
    <property type="entry name" value="P-loop_NTPase"/>
</dbReference>
<keyword evidence="1" id="KW-0040">ANK repeat</keyword>
<reference evidence="4" key="1">
    <citation type="submission" date="2021-02" db="EMBL/GenBank/DDBJ databases">
        <authorList>
            <person name="Dougan E. K."/>
            <person name="Rhodes N."/>
            <person name="Thang M."/>
            <person name="Chan C."/>
        </authorList>
    </citation>
    <scope>NUCLEOTIDE SEQUENCE</scope>
</reference>
<dbReference type="InterPro" id="IPR002110">
    <property type="entry name" value="Ankyrin_rpt"/>
</dbReference>
<evidence type="ECO:0000256" key="2">
    <source>
        <dbReference type="SAM" id="Phobius"/>
    </source>
</evidence>
<dbReference type="Pfam" id="PF01926">
    <property type="entry name" value="MMR_HSR1"/>
    <property type="match status" value="1"/>
</dbReference>
<feature type="domain" description="G" evidence="3">
    <location>
        <begin position="58"/>
        <end position="155"/>
    </location>
</feature>
<keyword evidence="2" id="KW-0472">Membrane</keyword>
<keyword evidence="2" id="KW-1133">Transmembrane helix</keyword>
<dbReference type="Gene3D" id="1.25.40.10">
    <property type="entry name" value="Tetratricopeptide repeat domain"/>
    <property type="match status" value="1"/>
</dbReference>
<protein>
    <submittedName>
        <fullName evidence="4">Nphp3 protein</fullName>
    </submittedName>
</protein>
<dbReference type="InterPro" id="IPR011990">
    <property type="entry name" value="TPR-like_helical_dom_sf"/>
</dbReference>
<dbReference type="SUPFAM" id="SSF48403">
    <property type="entry name" value="Ankyrin repeat"/>
    <property type="match status" value="1"/>
</dbReference>
<dbReference type="AlphaFoldDB" id="A0A812KH51"/>
<comment type="caution">
    <text evidence="4">The sequence shown here is derived from an EMBL/GenBank/DDBJ whole genome shotgun (WGS) entry which is preliminary data.</text>
</comment>
<dbReference type="PROSITE" id="PS50088">
    <property type="entry name" value="ANK_REPEAT"/>
    <property type="match status" value="1"/>
</dbReference>
<dbReference type="Pfam" id="PF12796">
    <property type="entry name" value="Ank_2"/>
    <property type="match status" value="1"/>
</dbReference>
<dbReference type="SMART" id="SM00248">
    <property type="entry name" value="ANK"/>
    <property type="match status" value="2"/>
</dbReference>
<evidence type="ECO:0000313" key="4">
    <source>
        <dbReference type="EMBL" id="CAE7224203.1"/>
    </source>
</evidence>
<accession>A0A812KH51</accession>
<dbReference type="Proteomes" id="UP000649617">
    <property type="component" value="Unassembled WGS sequence"/>
</dbReference>
<dbReference type="InterPro" id="IPR006073">
    <property type="entry name" value="GTP-bd"/>
</dbReference>